<dbReference type="OrthoDB" id="9776368at2"/>
<dbReference type="NCBIfam" id="TIGR01449">
    <property type="entry name" value="PGP_bact"/>
    <property type="match status" value="1"/>
</dbReference>
<dbReference type="SFLD" id="SFLDS00003">
    <property type="entry name" value="Haloacid_Dehalogenase"/>
    <property type="match status" value="1"/>
</dbReference>
<evidence type="ECO:0000256" key="3">
    <source>
        <dbReference type="ARBA" id="ARBA00004818"/>
    </source>
</evidence>
<dbReference type="Gene3D" id="1.10.150.240">
    <property type="entry name" value="Putative phosphatase, domain 2"/>
    <property type="match status" value="1"/>
</dbReference>
<dbReference type="HAMAP" id="MF_00495">
    <property type="entry name" value="GPH_hydrolase_bact"/>
    <property type="match status" value="1"/>
</dbReference>
<feature type="active site" description="Nucleophile" evidence="10">
    <location>
        <position position="13"/>
    </location>
</feature>
<dbReference type="InterPro" id="IPR037512">
    <property type="entry name" value="PGPase_prok"/>
</dbReference>
<keyword evidence="12" id="KW-1185">Reference proteome</keyword>
<dbReference type="SUPFAM" id="SSF56784">
    <property type="entry name" value="HAD-like"/>
    <property type="match status" value="1"/>
</dbReference>
<evidence type="ECO:0000313" key="12">
    <source>
        <dbReference type="Proteomes" id="UP000305674"/>
    </source>
</evidence>
<dbReference type="SFLD" id="SFLDG01129">
    <property type="entry name" value="C1.5:_HAD__Beta-PGM__Phosphata"/>
    <property type="match status" value="1"/>
</dbReference>
<protein>
    <recommendedName>
        <fullName evidence="5 10">Phosphoglycolate phosphatase</fullName>
        <shortName evidence="10">PGP</shortName>
        <shortName evidence="10">PGPase</shortName>
        <ecNumber evidence="5 10">3.1.3.18</ecNumber>
    </recommendedName>
</protein>
<dbReference type="AlphaFoldDB" id="A0A4U1BB17"/>
<evidence type="ECO:0000256" key="8">
    <source>
        <dbReference type="ARBA" id="ARBA00022842"/>
    </source>
</evidence>
<evidence type="ECO:0000256" key="4">
    <source>
        <dbReference type="ARBA" id="ARBA00006171"/>
    </source>
</evidence>
<dbReference type="InterPro" id="IPR023214">
    <property type="entry name" value="HAD_sf"/>
</dbReference>
<dbReference type="Pfam" id="PF13419">
    <property type="entry name" value="HAD_2"/>
    <property type="match status" value="1"/>
</dbReference>
<evidence type="ECO:0000256" key="9">
    <source>
        <dbReference type="ARBA" id="ARBA00023277"/>
    </source>
</evidence>
<dbReference type="InterPro" id="IPR036412">
    <property type="entry name" value="HAD-like_sf"/>
</dbReference>
<dbReference type="NCBIfam" id="NF009695">
    <property type="entry name" value="PRK13222.1-2"/>
    <property type="match status" value="1"/>
</dbReference>
<feature type="binding site" evidence="10">
    <location>
        <position position="15"/>
    </location>
    <ligand>
        <name>Mg(2+)</name>
        <dbReference type="ChEBI" id="CHEBI:18420"/>
    </ligand>
</feature>
<dbReference type="GO" id="GO:0008967">
    <property type="term" value="F:phosphoglycolate phosphatase activity"/>
    <property type="evidence" value="ECO:0007669"/>
    <property type="project" value="UniProtKB-UniRule"/>
</dbReference>
<evidence type="ECO:0000256" key="10">
    <source>
        <dbReference type="HAMAP-Rule" id="MF_00495"/>
    </source>
</evidence>
<keyword evidence="9 10" id="KW-0119">Carbohydrate metabolism</keyword>
<comment type="similarity">
    <text evidence="4 10">Belongs to the HAD-like hydrolase superfamily. CbbY/CbbZ/Gph/YieH family.</text>
</comment>
<dbReference type="Gene3D" id="3.40.50.1000">
    <property type="entry name" value="HAD superfamily/HAD-like"/>
    <property type="match status" value="1"/>
</dbReference>
<sequence>MNALSAIRAIAFDLDGTLVDSVPDLAVACDGALRQLGHPGCSEAQVRNWVGNGARVLMRRALASVGIDADEAQSDQALAAFQHHYRQHLSGGSRLYPGVSDTLACLARRGYRMALITNKPMEFVPDLLKALEIDGYFDLCLGGDSLAERKPSPLPLNHVLGLWQLAPEQMLMVGDSRNDIQAAAAAGIASVGLSYGYNYGEDIRDSGPTLALDHFETLLAHLPALNQEENTEHE</sequence>
<dbReference type="SFLD" id="SFLDG01135">
    <property type="entry name" value="C1.5.6:_HAD__Beta-PGM__Phospha"/>
    <property type="match status" value="1"/>
</dbReference>
<dbReference type="PANTHER" id="PTHR43434:SF1">
    <property type="entry name" value="PHOSPHOGLYCOLATE PHOSPHATASE"/>
    <property type="match status" value="1"/>
</dbReference>
<proteinExistence type="inferred from homology"/>
<keyword evidence="6 10" id="KW-0479">Metal-binding</keyword>
<dbReference type="Proteomes" id="UP000305674">
    <property type="component" value="Unassembled WGS sequence"/>
</dbReference>
<evidence type="ECO:0000313" key="11">
    <source>
        <dbReference type="EMBL" id="TKB48028.1"/>
    </source>
</evidence>
<comment type="function">
    <text evidence="10">Specifically catalyzes the dephosphorylation of 2-phosphoglycolate. Is involved in the dissimilation of the intracellular 2-phosphoglycolate formed during the DNA repair of 3'-phosphoglycolate ends, a major class of DNA lesions induced by oxidative stress.</text>
</comment>
<dbReference type="InterPro" id="IPR006439">
    <property type="entry name" value="HAD-SF_hydro_IA"/>
</dbReference>
<accession>A0A4U1BB17</accession>
<comment type="caution">
    <text evidence="11">The sequence shown here is derived from an EMBL/GenBank/DDBJ whole genome shotgun (WGS) entry which is preliminary data.</text>
</comment>
<dbReference type="FunFam" id="3.40.50.1000:FF:000022">
    <property type="entry name" value="Phosphoglycolate phosphatase"/>
    <property type="match status" value="1"/>
</dbReference>
<feature type="binding site" evidence="10">
    <location>
        <position position="175"/>
    </location>
    <ligand>
        <name>Mg(2+)</name>
        <dbReference type="ChEBI" id="CHEBI:18420"/>
    </ligand>
</feature>
<dbReference type="CDD" id="cd16417">
    <property type="entry name" value="HAD_PGPase"/>
    <property type="match status" value="1"/>
</dbReference>
<comment type="cofactor">
    <cofactor evidence="2 10">
        <name>Mg(2+)</name>
        <dbReference type="ChEBI" id="CHEBI:18420"/>
    </cofactor>
</comment>
<dbReference type="NCBIfam" id="TIGR01509">
    <property type="entry name" value="HAD-SF-IA-v3"/>
    <property type="match status" value="1"/>
</dbReference>
<evidence type="ECO:0000256" key="5">
    <source>
        <dbReference type="ARBA" id="ARBA00013078"/>
    </source>
</evidence>
<keyword evidence="7 10" id="KW-0378">Hydrolase</keyword>
<dbReference type="InterPro" id="IPR023198">
    <property type="entry name" value="PGP-like_dom2"/>
</dbReference>
<evidence type="ECO:0000256" key="2">
    <source>
        <dbReference type="ARBA" id="ARBA00001946"/>
    </source>
</evidence>
<dbReference type="GO" id="GO:0046295">
    <property type="term" value="P:glycolate biosynthetic process"/>
    <property type="evidence" value="ECO:0007669"/>
    <property type="project" value="UniProtKB-UniRule"/>
</dbReference>
<dbReference type="RefSeq" id="WP_136853918.1">
    <property type="nucleotide sequence ID" value="NZ_SWCI01000010.1"/>
</dbReference>
<keyword evidence="8 10" id="KW-0460">Magnesium</keyword>
<dbReference type="GO" id="GO:0005975">
    <property type="term" value="P:carbohydrate metabolic process"/>
    <property type="evidence" value="ECO:0007669"/>
    <property type="project" value="InterPro"/>
</dbReference>
<name>A0A4U1BB17_9GAMM</name>
<dbReference type="EMBL" id="SWCI01000010">
    <property type="protein sequence ID" value="TKB48028.1"/>
    <property type="molecule type" value="Genomic_DNA"/>
</dbReference>
<evidence type="ECO:0000256" key="6">
    <source>
        <dbReference type="ARBA" id="ARBA00022723"/>
    </source>
</evidence>
<comment type="pathway">
    <text evidence="3 10">Organic acid metabolism; glycolate biosynthesis; glycolate from 2-phosphoglycolate: step 1/1.</text>
</comment>
<comment type="catalytic activity">
    <reaction evidence="1 10">
        <text>2-phosphoglycolate + H2O = glycolate + phosphate</text>
        <dbReference type="Rhea" id="RHEA:14369"/>
        <dbReference type="ChEBI" id="CHEBI:15377"/>
        <dbReference type="ChEBI" id="CHEBI:29805"/>
        <dbReference type="ChEBI" id="CHEBI:43474"/>
        <dbReference type="ChEBI" id="CHEBI:58033"/>
        <dbReference type="EC" id="3.1.3.18"/>
    </reaction>
</comment>
<dbReference type="GO" id="GO:0006281">
    <property type="term" value="P:DNA repair"/>
    <property type="evidence" value="ECO:0007669"/>
    <property type="project" value="TreeGrafter"/>
</dbReference>
<dbReference type="UniPathway" id="UPA00865">
    <property type="reaction ID" value="UER00834"/>
</dbReference>
<dbReference type="InterPro" id="IPR050155">
    <property type="entry name" value="HAD-like_hydrolase_sf"/>
</dbReference>
<dbReference type="NCBIfam" id="TIGR01549">
    <property type="entry name" value="HAD-SF-IA-v1"/>
    <property type="match status" value="1"/>
</dbReference>
<dbReference type="InterPro" id="IPR041492">
    <property type="entry name" value="HAD_2"/>
</dbReference>
<organism evidence="11 12">
    <name type="scientific">Ferrimonas sediminicola</name>
    <dbReference type="NCBI Taxonomy" id="2569538"/>
    <lineage>
        <taxon>Bacteria</taxon>
        <taxon>Pseudomonadati</taxon>
        <taxon>Pseudomonadota</taxon>
        <taxon>Gammaproteobacteria</taxon>
        <taxon>Alteromonadales</taxon>
        <taxon>Ferrimonadaceae</taxon>
        <taxon>Ferrimonas</taxon>
    </lineage>
</organism>
<dbReference type="GO" id="GO:0046872">
    <property type="term" value="F:metal ion binding"/>
    <property type="evidence" value="ECO:0007669"/>
    <property type="project" value="UniProtKB-KW"/>
</dbReference>
<dbReference type="EC" id="3.1.3.18" evidence="5 10"/>
<evidence type="ECO:0000256" key="7">
    <source>
        <dbReference type="ARBA" id="ARBA00022801"/>
    </source>
</evidence>
<dbReference type="GO" id="GO:0005829">
    <property type="term" value="C:cytosol"/>
    <property type="evidence" value="ECO:0007669"/>
    <property type="project" value="TreeGrafter"/>
</dbReference>
<dbReference type="PRINTS" id="PR00413">
    <property type="entry name" value="HADHALOGNASE"/>
</dbReference>
<feature type="binding site" evidence="10">
    <location>
        <position position="13"/>
    </location>
    <ligand>
        <name>Mg(2+)</name>
        <dbReference type="ChEBI" id="CHEBI:18420"/>
    </ligand>
</feature>
<gene>
    <name evidence="11" type="ORF">FCL40_13965</name>
</gene>
<evidence type="ECO:0000256" key="1">
    <source>
        <dbReference type="ARBA" id="ARBA00000830"/>
    </source>
</evidence>
<dbReference type="PANTHER" id="PTHR43434">
    <property type="entry name" value="PHOSPHOGLYCOLATE PHOSPHATASE"/>
    <property type="match status" value="1"/>
</dbReference>
<reference evidence="11 12" key="1">
    <citation type="submission" date="2019-04" db="EMBL/GenBank/DDBJ databases">
        <authorList>
            <person name="Hwang J.C."/>
        </authorList>
    </citation>
    <scope>NUCLEOTIDE SEQUENCE [LARGE SCALE GENOMIC DNA]</scope>
    <source>
        <strain evidence="11 12">IMCC35001</strain>
    </source>
</reference>